<dbReference type="GO" id="GO:0045454">
    <property type="term" value="P:cell redox homeostasis"/>
    <property type="evidence" value="ECO:0007669"/>
    <property type="project" value="TreeGrafter"/>
</dbReference>
<dbReference type="GO" id="GO:0015035">
    <property type="term" value="F:protein-disulfide reductase activity"/>
    <property type="evidence" value="ECO:0007669"/>
    <property type="project" value="TreeGrafter"/>
</dbReference>
<keyword evidence="2" id="KW-0676">Redox-active center</keyword>
<evidence type="ECO:0000313" key="5">
    <source>
        <dbReference type="Proteomes" id="UP000010366"/>
    </source>
</evidence>
<dbReference type="Pfam" id="PF00085">
    <property type="entry name" value="Thioredoxin"/>
    <property type="match status" value="1"/>
</dbReference>
<dbReference type="PROSITE" id="PS51352">
    <property type="entry name" value="THIOREDOXIN_2"/>
    <property type="match status" value="1"/>
</dbReference>
<accession>K9UM07</accession>
<dbReference type="GO" id="GO:0005829">
    <property type="term" value="C:cytosol"/>
    <property type="evidence" value="ECO:0007669"/>
    <property type="project" value="TreeGrafter"/>
</dbReference>
<dbReference type="PANTHER" id="PTHR45663:SF11">
    <property type="entry name" value="GEO12009P1"/>
    <property type="match status" value="1"/>
</dbReference>
<dbReference type="KEGG" id="cmp:Cha6605_5259"/>
<dbReference type="SUPFAM" id="SSF52833">
    <property type="entry name" value="Thioredoxin-like"/>
    <property type="match status" value="1"/>
</dbReference>
<proteinExistence type="inferred from homology"/>
<evidence type="ECO:0000259" key="3">
    <source>
        <dbReference type="PROSITE" id="PS51352"/>
    </source>
</evidence>
<comment type="similarity">
    <text evidence="1">Belongs to the thioredoxin family.</text>
</comment>
<evidence type="ECO:0000313" key="4">
    <source>
        <dbReference type="EMBL" id="AFY96147.1"/>
    </source>
</evidence>
<dbReference type="InterPro" id="IPR013766">
    <property type="entry name" value="Thioredoxin_domain"/>
</dbReference>
<gene>
    <name evidence="4" type="ORF">Cha6605_5259</name>
</gene>
<dbReference type="CDD" id="cd02947">
    <property type="entry name" value="TRX_family"/>
    <property type="match status" value="1"/>
</dbReference>
<keyword evidence="5" id="KW-1185">Reference proteome</keyword>
<dbReference type="AlphaFoldDB" id="K9UM07"/>
<dbReference type="PATRIC" id="fig|1173020.3.peg.6033"/>
<dbReference type="OrthoDB" id="530955at2"/>
<dbReference type="RefSeq" id="WP_015162231.1">
    <property type="nucleotide sequence ID" value="NC_019697.1"/>
</dbReference>
<protein>
    <submittedName>
        <fullName evidence="4">Thioredoxin domain-containing protein</fullName>
    </submittedName>
</protein>
<evidence type="ECO:0000256" key="1">
    <source>
        <dbReference type="ARBA" id="ARBA00008987"/>
    </source>
</evidence>
<evidence type="ECO:0000256" key="2">
    <source>
        <dbReference type="ARBA" id="ARBA00023284"/>
    </source>
</evidence>
<feature type="domain" description="Thioredoxin" evidence="3">
    <location>
        <begin position="1"/>
        <end position="106"/>
    </location>
</feature>
<dbReference type="InterPro" id="IPR036249">
    <property type="entry name" value="Thioredoxin-like_sf"/>
</dbReference>
<dbReference type="PRINTS" id="PR00421">
    <property type="entry name" value="THIOREDOXIN"/>
</dbReference>
<name>K9UM07_CHAP6</name>
<reference evidence="4 5" key="1">
    <citation type="submission" date="2012-05" db="EMBL/GenBank/DDBJ databases">
        <title>Finished chromosome of genome of Chamaesiphon sp. PCC 6605.</title>
        <authorList>
            <consortium name="US DOE Joint Genome Institute"/>
            <person name="Gugger M."/>
            <person name="Coursin T."/>
            <person name="Rippka R."/>
            <person name="Tandeau De Marsac N."/>
            <person name="Huntemann M."/>
            <person name="Wei C.-L."/>
            <person name="Han J."/>
            <person name="Detter J.C."/>
            <person name="Han C."/>
            <person name="Tapia R."/>
            <person name="Chen A."/>
            <person name="Kyrpides N."/>
            <person name="Mavromatis K."/>
            <person name="Markowitz V."/>
            <person name="Szeto E."/>
            <person name="Ivanova N."/>
            <person name="Pagani I."/>
            <person name="Pati A."/>
            <person name="Goodwin L."/>
            <person name="Nordberg H.P."/>
            <person name="Cantor M.N."/>
            <person name="Hua S.X."/>
            <person name="Woyke T."/>
            <person name="Kerfeld C.A."/>
        </authorList>
    </citation>
    <scope>NUCLEOTIDE SEQUENCE [LARGE SCALE GENOMIC DNA]</scope>
    <source>
        <strain evidence="5">ATCC 27169 / PCC 6605</strain>
    </source>
</reference>
<dbReference type="eggNOG" id="COG3118">
    <property type="taxonomic scope" value="Bacteria"/>
</dbReference>
<dbReference type="EMBL" id="CP003600">
    <property type="protein sequence ID" value="AFY96147.1"/>
    <property type="molecule type" value="Genomic_DNA"/>
</dbReference>
<dbReference type="STRING" id="1173020.Cha6605_5259"/>
<dbReference type="Proteomes" id="UP000010366">
    <property type="component" value="Chromosome"/>
</dbReference>
<organism evidence="4 5">
    <name type="scientific">Chamaesiphon minutus (strain ATCC 27169 / PCC 6605)</name>
    <dbReference type="NCBI Taxonomy" id="1173020"/>
    <lineage>
        <taxon>Bacteria</taxon>
        <taxon>Bacillati</taxon>
        <taxon>Cyanobacteriota</taxon>
        <taxon>Cyanophyceae</taxon>
        <taxon>Gomontiellales</taxon>
        <taxon>Chamaesiphonaceae</taxon>
        <taxon>Chamaesiphon</taxon>
    </lineage>
</organism>
<dbReference type="HOGENOM" id="CLU_090389_10_3_3"/>
<sequence length="131" mass="15327">MIHSVTDLNFKERVLASSLPVLVNFEAPWCGLCKLIKPTLIQFYECWDEQIKLVNINADENFKLASTYKLKTLPTLILFTNGRVVDRLEGFHNQETLRADLDRMTRRATRNWQIGEKAMPMQIDWRLVTTE</sequence>
<dbReference type="Gene3D" id="3.40.30.10">
    <property type="entry name" value="Glutaredoxin"/>
    <property type="match status" value="1"/>
</dbReference>
<dbReference type="PANTHER" id="PTHR45663">
    <property type="entry name" value="GEO12009P1"/>
    <property type="match status" value="1"/>
</dbReference>